<evidence type="ECO:0000313" key="1">
    <source>
        <dbReference type="EMBL" id="CAL1294312.1"/>
    </source>
</evidence>
<proteinExistence type="predicted"/>
<comment type="caution">
    <text evidence="1">The sequence shown here is derived from an EMBL/GenBank/DDBJ whole genome shotgun (WGS) entry which is preliminary data.</text>
</comment>
<dbReference type="EMBL" id="CAXIEN010000342">
    <property type="protein sequence ID" value="CAL1294312.1"/>
    <property type="molecule type" value="Genomic_DNA"/>
</dbReference>
<keyword evidence="2" id="KW-1185">Reference proteome</keyword>
<name>A0AAV2BE46_9ARAC</name>
<protein>
    <submittedName>
        <fullName evidence="1">Uncharacterized protein</fullName>
    </submittedName>
</protein>
<gene>
    <name evidence="1" type="ORF">LARSCL_LOCUS18635</name>
</gene>
<evidence type="ECO:0000313" key="2">
    <source>
        <dbReference type="Proteomes" id="UP001497382"/>
    </source>
</evidence>
<organism evidence="1 2">
    <name type="scientific">Larinioides sclopetarius</name>
    <dbReference type="NCBI Taxonomy" id="280406"/>
    <lineage>
        <taxon>Eukaryota</taxon>
        <taxon>Metazoa</taxon>
        <taxon>Ecdysozoa</taxon>
        <taxon>Arthropoda</taxon>
        <taxon>Chelicerata</taxon>
        <taxon>Arachnida</taxon>
        <taxon>Araneae</taxon>
        <taxon>Araneomorphae</taxon>
        <taxon>Entelegynae</taxon>
        <taxon>Araneoidea</taxon>
        <taxon>Araneidae</taxon>
        <taxon>Larinioides</taxon>
    </lineage>
</organism>
<dbReference type="AlphaFoldDB" id="A0AAV2BE46"/>
<reference evidence="1 2" key="1">
    <citation type="submission" date="2024-04" db="EMBL/GenBank/DDBJ databases">
        <authorList>
            <person name="Rising A."/>
            <person name="Reimegard J."/>
            <person name="Sonavane S."/>
            <person name="Akerstrom W."/>
            <person name="Nylinder S."/>
            <person name="Hedman E."/>
            <person name="Kallberg Y."/>
        </authorList>
    </citation>
    <scope>NUCLEOTIDE SEQUENCE [LARGE SCALE GENOMIC DNA]</scope>
</reference>
<sequence length="62" mass="7159">MAAPMRIIFNNCDTFVKGILKLEVGRLAPTFFSNPSTISYNERRISTKKLDSYQYCQEVVRP</sequence>
<accession>A0AAV2BE46</accession>
<dbReference type="Proteomes" id="UP001497382">
    <property type="component" value="Unassembled WGS sequence"/>
</dbReference>